<dbReference type="InterPro" id="IPR000620">
    <property type="entry name" value="EamA_dom"/>
</dbReference>
<feature type="transmembrane region" description="Helical" evidence="6">
    <location>
        <begin position="46"/>
        <end position="63"/>
    </location>
</feature>
<dbReference type="KEGG" id="sphl:LPB140_09820"/>
<proteinExistence type="inferred from homology"/>
<comment type="similarity">
    <text evidence="2">Belongs to the drug/metabolite transporter (DMT) superfamily. 10 TMS drug/metabolite exporter (DME) (TC 2.A.7.3) family.</text>
</comment>
<feature type="domain" description="EamA" evidence="7">
    <location>
        <begin position="156"/>
        <end position="286"/>
    </location>
</feature>
<sequence length="297" mass="32781">MPHPNNVGENILLGILLRLGATIMIIFMFAGVKMAAARGVNVGESLFWRQLAGLPIVIIWLYFTHELSSIKTNRPMAHGIRMLLGLSAMVLNYLAMSMMAMAEATIISFTIPIFATIFAMIILKEKTGPYRWAAVIVGFIGILLVIRPSMAIFQNIGALVALGGALMTAAVTIQIRSLGKTENAGTIVFWFSLTSMLPLTIVMFMVAKPHNADIYWIILFLSICGAIAQILLTAAMRYAPVAIVLTMDYVAIIWSSLIGYFIFDERISNHLWLGAVIIIGAGIFISWREHYVKSRLK</sequence>
<keyword evidence="4 6" id="KW-1133">Transmembrane helix</keyword>
<keyword evidence="3 6" id="KW-0812">Transmembrane</keyword>
<reference evidence="8 9" key="1">
    <citation type="submission" date="2016-11" db="EMBL/GenBank/DDBJ databases">
        <title>Sphingorhabdus sp. LPB0140, isolated from marine environment.</title>
        <authorList>
            <person name="Kim E."/>
            <person name="Yi H."/>
        </authorList>
    </citation>
    <scope>NUCLEOTIDE SEQUENCE [LARGE SCALE GENOMIC DNA]</scope>
    <source>
        <strain evidence="8 9">LPB0140</strain>
    </source>
</reference>
<feature type="transmembrane region" description="Helical" evidence="6">
    <location>
        <begin position="187"/>
        <end position="208"/>
    </location>
</feature>
<feature type="transmembrane region" description="Helical" evidence="6">
    <location>
        <begin position="106"/>
        <end position="123"/>
    </location>
</feature>
<evidence type="ECO:0000256" key="1">
    <source>
        <dbReference type="ARBA" id="ARBA00004141"/>
    </source>
</evidence>
<dbReference type="EMBL" id="CP018154">
    <property type="protein sequence ID" value="APG63768.1"/>
    <property type="molecule type" value="Genomic_DNA"/>
</dbReference>
<evidence type="ECO:0000259" key="7">
    <source>
        <dbReference type="Pfam" id="PF00892"/>
    </source>
</evidence>
<evidence type="ECO:0000256" key="3">
    <source>
        <dbReference type="ARBA" id="ARBA00022692"/>
    </source>
</evidence>
<gene>
    <name evidence="8" type="ORF">LPB140_09820</name>
</gene>
<keyword evidence="5 6" id="KW-0472">Membrane</keyword>
<evidence type="ECO:0000313" key="8">
    <source>
        <dbReference type="EMBL" id="APG63768.1"/>
    </source>
</evidence>
<dbReference type="Pfam" id="PF00892">
    <property type="entry name" value="EamA"/>
    <property type="match status" value="2"/>
</dbReference>
<feature type="transmembrane region" description="Helical" evidence="6">
    <location>
        <begin position="130"/>
        <end position="146"/>
    </location>
</feature>
<keyword evidence="9" id="KW-1185">Reference proteome</keyword>
<comment type="subcellular location">
    <subcellularLocation>
        <location evidence="1">Membrane</location>
        <topology evidence="1">Multi-pass membrane protein</topology>
    </subcellularLocation>
</comment>
<feature type="transmembrane region" description="Helical" evidence="6">
    <location>
        <begin position="152"/>
        <end position="175"/>
    </location>
</feature>
<feature type="transmembrane region" description="Helical" evidence="6">
    <location>
        <begin position="214"/>
        <end position="234"/>
    </location>
</feature>
<dbReference type="PANTHER" id="PTHR22911">
    <property type="entry name" value="ACYL-MALONYL CONDENSING ENZYME-RELATED"/>
    <property type="match status" value="1"/>
</dbReference>
<accession>A0A1L3JF49</accession>
<dbReference type="STRING" id="1913578.LPB140_09820"/>
<feature type="transmembrane region" description="Helical" evidence="6">
    <location>
        <begin position="241"/>
        <end position="263"/>
    </location>
</feature>
<feature type="domain" description="EamA" evidence="7">
    <location>
        <begin position="13"/>
        <end position="146"/>
    </location>
</feature>
<dbReference type="GO" id="GO:0016020">
    <property type="term" value="C:membrane"/>
    <property type="evidence" value="ECO:0007669"/>
    <property type="project" value="UniProtKB-SubCell"/>
</dbReference>
<dbReference type="Proteomes" id="UP000242561">
    <property type="component" value="Chromosome"/>
</dbReference>
<feature type="transmembrane region" description="Helical" evidence="6">
    <location>
        <begin position="12"/>
        <end position="34"/>
    </location>
</feature>
<evidence type="ECO:0000256" key="4">
    <source>
        <dbReference type="ARBA" id="ARBA00022989"/>
    </source>
</evidence>
<dbReference type="PANTHER" id="PTHR22911:SF6">
    <property type="entry name" value="SOLUTE CARRIER FAMILY 35 MEMBER G1"/>
    <property type="match status" value="1"/>
</dbReference>
<evidence type="ECO:0000256" key="5">
    <source>
        <dbReference type="ARBA" id="ARBA00023136"/>
    </source>
</evidence>
<dbReference type="InterPro" id="IPR037185">
    <property type="entry name" value="EmrE-like"/>
</dbReference>
<dbReference type="Gene3D" id="1.10.3730.20">
    <property type="match status" value="1"/>
</dbReference>
<evidence type="ECO:0000256" key="2">
    <source>
        <dbReference type="ARBA" id="ARBA00009853"/>
    </source>
</evidence>
<feature type="transmembrane region" description="Helical" evidence="6">
    <location>
        <begin position="83"/>
        <end position="100"/>
    </location>
</feature>
<name>A0A1L3JF49_9SPHN</name>
<dbReference type="SUPFAM" id="SSF103481">
    <property type="entry name" value="Multidrug resistance efflux transporter EmrE"/>
    <property type="match status" value="2"/>
</dbReference>
<organism evidence="8 9">
    <name type="scientific">Sphingorhabdus lutea</name>
    <dbReference type="NCBI Taxonomy" id="1913578"/>
    <lineage>
        <taxon>Bacteria</taxon>
        <taxon>Pseudomonadati</taxon>
        <taxon>Pseudomonadota</taxon>
        <taxon>Alphaproteobacteria</taxon>
        <taxon>Sphingomonadales</taxon>
        <taxon>Sphingomonadaceae</taxon>
        <taxon>Sphingorhabdus</taxon>
    </lineage>
</organism>
<feature type="transmembrane region" description="Helical" evidence="6">
    <location>
        <begin position="269"/>
        <end position="287"/>
    </location>
</feature>
<evidence type="ECO:0000256" key="6">
    <source>
        <dbReference type="SAM" id="Phobius"/>
    </source>
</evidence>
<dbReference type="AlphaFoldDB" id="A0A1L3JF49"/>
<evidence type="ECO:0000313" key="9">
    <source>
        <dbReference type="Proteomes" id="UP000242561"/>
    </source>
</evidence>
<protein>
    <recommendedName>
        <fullName evidence="7">EamA domain-containing protein</fullName>
    </recommendedName>
</protein>